<name>A0ABR8KL53_9NOSO</name>
<sequence length="99" mass="10934">MITGKLEVTIKINELPQAITVENGWQQFEIDCDGRIITITVKPKIWKKLTDAAKNYPLWIAAIAGKLGQQTDSGLVLDEPNIQVFERKPKEATATQGAA</sequence>
<accession>A0ABR8KL53</accession>
<dbReference type="RefSeq" id="WP_190960039.1">
    <property type="nucleotide sequence ID" value="NZ_JACJTU010000092.1"/>
</dbReference>
<evidence type="ECO:0000313" key="2">
    <source>
        <dbReference type="Proteomes" id="UP000637383"/>
    </source>
</evidence>
<reference evidence="1 2" key="1">
    <citation type="journal article" date="2020" name="ISME J.">
        <title>Comparative genomics reveals insights into cyanobacterial evolution and habitat adaptation.</title>
        <authorList>
            <person name="Chen M.Y."/>
            <person name="Teng W.K."/>
            <person name="Zhao L."/>
            <person name="Hu C.X."/>
            <person name="Zhou Y.K."/>
            <person name="Han B.P."/>
            <person name="Song L.R."/>
            <person name="Shu W.S."/>
        </authorList>
    </citation>
    <scope>NUCLEOTIDE SEQUENCE [LARGE SCALE GENOMIC DNA]</scope>
    <source>
        <strain evidence="1 2">FACHB-159</strain>
    </source>
</reference>
<protein>
    <submittedName>
        <fullName evidence="1">Fertility inhibition FinO-like protein</fullName>
    </submittedName>
</protein>
<organism evidence="1 2">
    <name type="scientific">Nostoc paludosum FACHB-159</name>
    <dbReference type="NCBI Taxonomy" id="2692908"/>
    <lineage>
        <taxon>Bacteria</taxon>
        <taxon>Bacillati</taxon>
        <taxon>Cyanobacteriota</taxon>
        <taxon>Cyanophyceae</taxon>
        <taxon>Nostocales</taxon>
        <taxon>Nostocaceae</taxon>
        <taxon>Nostoc</taxon>
    </lineage>
</organism>
<dbReference type="EMBL" id="JACJTU010000092">
    <property type="protein sequence ID" value="MBD2739544.1"/>
    <property type="molecule type" value="Genomic_DNA"/>
</dbReference>
<dbReference type="Proteomes" id="UP000637383">
    <property type="component" value="Unassembled WGS sequence"/>
</dbReference>
<gene>
    <name evidence="1" type="ORF">H6H03_37790</name>
</gene>
<proteinExistence type="predicted"/>
<comment type="caution">
    <text evidence="1">The sequence shown here is derived from an EMBL/GenBank/DDBJ whole genome shotgun (WGS) entry which is preliminary data.</text>
</comment>
<evidence type="ECO:0000313" key="1">
    <source>
        <dbReference type="EMBL" id="MBD2739544.1"/>
    </source>
</evidence>
<keyword evidence="2" id="KW-1185">Reference proteome</keyword>